<keyword evidence="3" id="KW-1185">Reference proteome</keyword>
<dbReference type="EMBL" id="JYDL01000073">
    <property type="protein sequence ID" value="KRX18407.1"/>
    <property type="molecule type" value="Genomic_DNA"/>
</dbReference>
<proteinExistence type="predicted"/>
<gene>
    <name evidence="2" type="ORF">T07_1933</name>
</gene>
<comment type="caution">
    <text evidence="2">The sequence shown here is derived from an EMBL/GenBank/DDBJ whole genome shotgun (WGS) entry which is preliminary data.</text>
</comment>
<sequence length="104" mass="12175">MYDFEVIHRPGQKHRNADAVSWRTWLTMRSSREQSHDKMSSGPAGPDNRQLKDPMEDTGHWREKIAATYSPELTAVEARLNGVKFAEPQTRMARYIRKILKRSY</sequence>
<evidence type="ECO:0000313" key="3">
    <source>
        <dbReference type="Proteomes" id="UP000054630"/>
    </source>
</evidence>
<evidence type="ECO:0000313" key="2">
    <source>
        <dbReference type="EMBL" id="KRX18407.1"/>
    </source>
</evidence>
<reference evidence="2 3" key="1">
    <citation type="submission" date="2015-01" db="EMBL/GenBank/DDBJ databases">
        <title>Evolution of Trichinella species and genotypes.</title>
        <authorList>
            <person name="Korhonen P.K."/>
            <person name="Edoardo P."/>
            <person name="Giuseppe L.R."/>
            <person name="Gasser R.B."/>
        </authorList>
    </citation>
    <scope>NUCLEOTIDE SEQUENCE [LARGE SCALE GENOMIC DNA]</scope>
    <source>
        <strain evidence="2">ISS37</strain>
    </source>
</reference>
<dbReference type="AlphaFoldDB" id="A0A0V0RVG3"/>
<organism evidence="2 3">
    <name type="scientific">Trichinella nelsoni</name>
    <dbReference type="NCBI Taxonomy" id="6336"/>
    <lineage>
        <taxon>Eukaryota</taxon>
        <taxon>Metazoa</taxon>
        <taxon>Ecdysozoa</taxon>
        <taxon>Nematoda</taxon>
        <taxon>Enoplea</taxon>
        <taxon>Dorylaimia</taxon>
        <taxon>Trichinellida</taxon>
        <taxon>Trichinellidae</taxon>
        <taxon>Trichinella</taxon>
    </lineage>
</organism>
<dbReference type="Proteomes" id="UP000054630">
    <property type="component" value="Unassembled WGS sequence"/>
</dbReference>
<evidence type="ECO:0000256" key="1">
    <source>
        <dbReference type="SAM" id="MobiDB-lite"/>
    </source>
</evidence>
<name>A0A0V0RVG3_9BILA</name>
<evidence type="ECO:0008006" key="4">
    <source>
        <dbReference type="Google" id="ProtNLM"/>
    </source>
</evidence>
<protein>
    <recommendedName>
        <fullName evidence="4">Retrovirus-related Pol polyprotein from transposon</fullName>
    </recommendedName>
</protein>
<feature type="region of interest" description="Disordered" evidence="1">
    <location>
        <begin position="31"/>
        <end position="55"/>
    </location>
</feature>
<accession>A0A0V0RVG3</accession>